<feature type="transmembrane region" description="Helical" evidence="7">
    <location>
        <begin position="250"/>
        <end position="270"/>
    </location>
</feature>
<sequence length="280" mass="31428">MRHRRFLNNTVSYAILIILAAIFLFPLVWMIVSSFKQNAQIYNDFGSVKAFLPPRPHVGYFLNYTIDFSNVPLIRQAFNSLFYTALIVAGNLIVNSMAGYAFARLNFPLKRFLFALLIALLVFPSEILLFPQYIIIYKLGWINSYAALVMPAVADAFSIYILRQFFLGIPAELEEAARIDGASALRIFVQVVLPLSKPVLATVAVLSFVAHWNDFLWPLIVTTSSQMGTIQIGLQALFGAKVTQWGQITAGLTFATIPMIIVFSLFQKYYVQGLKYTGGK</sequence>
<dbReference type="Proteomes" id="UP000830167">
    <property type="component" value="Chromosome"/>
</dbReference>
<evidence type="ECO:0000256" key="3">
    <source>
        <dbReference type="ARBA" id="ARBA00022475"/>
    </source>
</evidence>
<dbReference type="CDD" id="cd06261">
    <property type="entry name" value="TM_PBP2"/>
    <property type="match status" value="1"/>
</dbReference>
<comment type="subcellular location">
    <subcellularLocation>
        <location evidence="1 7">Cell membrane</location>
        <topology evidence="1 7">Multi-pass membrane protein</topology>
    </subcellularLocation>
</comment>
<evidence type="ECO:0000256" key="2">
    <source>
        <dbReference type="ARBA" id="ARBA00022448"/>
    </source>
</evidence>
<dbReference type="InterPro" id="IPR035906">
    <property type="entry name" value="MetI-like_sf"/>
</dbReference>
<gene>
    <name evidence="9" type="ORF">LSG31_12135</name>
</gene>
<keyword evidence="10" id="KW-1185">Reference proteome</keyword>
<dbReference type="PROSITE" id="PS50928">
    <property type="entry name" value="ABC_TM1"/>
    <property type="match status" value="1"/>
</dbReference>
<accession>A0ABY4CHQ7</accession>
<evidence type="ECO:0000313" key="10">
    <source>
        <dbReference type="Proteomes" id="UP000830167"/>
    </source>
</evidence>
<evidence type="ECO:0000256" key="6">
    <source>
        <dbReference type="ARBA" id="ARBA00023136"/>
    </source>
</evidence>
<keyword evidence="3" id="KW-1003">Cell membrane</keyword>
<organism evidence="9 10">
    <name type="scientific">Fodinisporobacter ferrooxydans</name>
    <dbReference type="NCBI Taxonomy" id="2901836"/>
    <lineage>
        <taxon>Bacteria</taxon>
        <taxon>Bacillati</taxon>
        <taxon>Bacillota</taxon>
        <taxon>Bacilli</taxon>
        <taxon>Bacillales</taxon>
        <taxon>Alicyclobacillaceae</taxon>
        <taxon>Fodinisporobacter</taxon>
    </lineage>
</organism>
<proteinExistence type="inferred from homology"/>
<keyword evidence="2 7" id="KW-0813">Transport</keyword>
<reference evidence="9" key="1">
    <citation type="submission" date="2021-12" db="EMBL/GenBank/DDBJ databases">
        <title>Alicyclobacillaceae gen. nov., sp. nov., isolated from chalcocite enrichment system.</title>
        <authorList>
            <person name="Jiang Z."/>
        </authorList>
    </citation>
    <scope>NUCLEOTIDE SEQUENCE</scope>
    <source>
        <strain evidence="9">MYW30-H2</strain>
    </source>
</reference>
<dbReference type="Gene3D" id="1.10.3720.10">
    <property type="entry name" value="MetI-like"/>
    <property type="match status" value="1"/>
</dbReference>
<dbReference type="InterPro" id="IPR000515">
    <property type="entry name" value="MetI-like"/>
</dbReference>
<feature type="transmembrane region" description="Helical" evidence="7">
    <location>
        <begin position="112"/>
        <end position="136"/>
    </location>
</feature>
<dbReference type="PANTHER" id="PTHR43744">
    <property type="entry name" value="ABC TRANSPORTER PERMEASE PROTEIN MG189-RELATED-RELATED"/>
    <property type="match status" value="1"/>
</dbReference>
<keyword evidence="6 7" id="KW-0472">Membrane</keyword>
<keyword evidence="4 7" id="KW-0812">Transmembrane</keyword>
<evidence type="ECO:0000313" key="9">
    <source>
        <dbReference type="EMBL" id="UOF88698.1"/>
    </source>
</evidence>
<feature type="transmembrane region" description="Helical" evidence="7">
    <location>
        <begin position="81"/>
        <end position="103"/>
    </location>
</feature>
<protein>
    <submittedName>
        <fullName evidence="9">Carbohydrate ABC transporter permease</fullName>
    </submittedName>
</protein>
<feature type="domain" description="ABC transmembrane type-1" evidence="8">
    <location>
        <begin position="77"/>
        <end position="266"/>
    </location>
</feature>
<dbReference type="RefSeq" id="WP_347435377.1">
    <property type="nucleotide sequence ID" value="NZ_CP089291.1"/>
</dbReference>
<dbReference type="SUPFAM" id="SSF161098">
    <property type="entry name" value="MetI-like"/>
    <property type="match status" value="1"/>
</dbReference>
<comment type="similarity">
    <text evidence="7">Belongs to the binding-protein-dependent transport system permease family.</text>
</comment>
<feature type="transmembrane region" description="Helical" evidence="7">
    <location>
        <begin position="12"/>
        <end position="32"/>
    </location>
</feature>
<feature type="transmembrane region" description="Helical" evidence="7">
    <location>
        <begin position="183"/>
        <end position="209"/>
    </location>
</feature>
<feature type="transmembrane region" description="Helical" evidence="7">
    <location>
        <begin position="142"/>
        <end position="162"/>
    </location>
</feature>
<evidence type="ECO:0000256" key="1">
    <source>
        <dbReference type="ARBA" id="ARBA00004651"/>
    </source>
</evidence>
<evidence type="ECO:0000256" key="4">
    <source>
        <dbReference type="ARBA" id="ARBA00022692"/>
    </source>
</evidence>
<dbReference type="Pfam" id="PF00528">
    <property type="entry name" value="BPD_transp_1"/>
    <property type="match status" value="1"/>
</dbReference>
<evidence type="ECO:0000259" key="8">
    <source>
        <dbReference type="PROSITE" id="PS50928"/>
    </source>
</evidence>
<evidence type="ECO:0000256" key="5">
    <source>
        <dbReference type="ARBA" id="ARBA00022989"/>
    </source>
</evidence>
<dbReference type="EMBL" id="CP089291">
    <property type="protein sequence ID" value="UOF88698.1"/>
    <property type="molecule type" value="Genomic_DNA"/>
</dbReference>
<keyword evidence="5 7" id="KW-1133">Transmembrane helix</keyword>
<evidence type="ECO:0000256" key="7">
    <source>
        <dbReference type="RuleBase" id="RU363032"/>
    </source>
</evidence>
<dbReference type="PANTHER" id="PTHR43744:SF12">
    <property type="entry name" value="ABC TRANSPORTER PERMEASE PROTEIN MG189-RELATED"/>
    <property type="match status" value="1"/>
</dbReference>
<name>A0ABY4CHQ7_9BACL</name>